<dbReference type="Gene3D" id="3.40.50.410">
    <property type="entry name" value="von Willebrand factor, type A domain"/>
    <property type="match status" value="1"/>
</dbReference>
<feature type="compositionally biased region" description="Basic and acidic residues" evidence="10">
    <location>
        <begin position="3950"/>
        <end position="3968"/>
    </location>
</feature>
<feature type="compositionally biased region" description="Basic and acidic residues" evidence="10">
    <location>
        <begin position="4037"/>
        <end position="4049"/>
    </location>
</feature>
<feature type="compositionally biased region" description="Acidic residues" evidence="10">
    <location>
        <begin position="3969"/>
        <end position="3979"/>
    </location>
</feature>
<feature type="compositionally biased region" description="Acidic residues" evidence="10">
    <location>
        <begin position="4166"/>
        <end position="4175"/>
    </location>
</feature>
<accession>A0A7I8V9M9</accession>
<dbReference type="InterPro" id="IPR012099">
    <property type="entry name" value="Midasin"/>
</dbReference>
<feature type="compositionally biased region" description="Basic and acidic residues" evidence="10">
    <location>
        <begin position="3986"/>
        <end position="4007"/>
    </location>
</feature>
<reference evidence="12 13" key="1">
    <citation type="submission" date="2020-08" db="EMBL/GenBank/DDBJ databases">
        <authorList>
            <person name="Hejnol A."/>
        </authorList>
    </citation>
    <scope>NUCLEOTIDE SEQUENCE [LARGE SCALE GENOMIC DNA]</scope>
</reference>
<evidence type="ECO:0000256" key="4">
    <source>
        <dbReference type="ARBA" id="ARBA00017143"/>
    </source>
</evidence>
<dbReference type="Pfam" id="PF00092">
    <property type="entry name" value="VWA"/>
    <property type="match status" value="1"/>
</dbReference>
<dbReference type="PROSITE" id="PS50234">
    <property type="entry name" value="VWFA"/>
    <property type="match status" value="1"/>
</dbReference>
<protein>
    <recommendedName>
        <fullName evidence="4 9">Midasin</fullName>
    </recommendedName>
</protein>
<evidence type="ECO:0000256" key="8">
    <source>
        <dbReference type="ARBA" id="ARBA00023242"/>
    </source>
</evidence>
<dbReference type="GO" id="GO:0000055">
    <property type="term" value="P:ribosomal large subunit export from nucleus"/>
    <property type="evidence" value="ECO:0007669"/>
    <property type="project" value="TreeGrafter"/>
</dbReference>
<evidence type="ECO:0000256" key="9">
    <source>
        <dbReference type="PIRNR" id="PIRNR010340"/>
    </source>
</evidence>
<dbReference type="GO" id="GO:0030687">
    <property type="term" value="C:preribosome, large subunit precursor"/>
    <property type="evidence" value="ECO:0007669"/>
    <property type="project" value="TreeGrafter"/>
</dbReference>
<dbReference type="FunFam" id="3.40.50.300:FF:001384">
    <property type="entry name" value="Midasin"/>
    <property type="match status" value="1"/>
</dbReference>
<keyword evidence="7 9" id="KW-0143">Chaperone</keyword>
<feature type="compositionally biased region" description="Acidic residues" evidence="10">
    <location>
        <begin position="4008"/>
        <end position="4023"/>
    </location>
</feature>
<dbReference type="InterPro" id="IPR002035">
    <property type="entry name" value="VWF_A"/>
</dbReference>
<dbReference type="Pfam" id="PF17865">
    <property type="entry name" value="AAA_lid_5"/>
    <property type="match status" value="1"/>
</dbReference>
<dbReference type="SUPFAM" id="SSF52540">
    <property type="entry name" value="P-loop containing nucleoside triphosphate hydrolases"/>
    <property type="match status" value="7"/>
</dbReference>
<dbReference type="Pfam" id="PF07728">
    <property type="entry name" value="AAA_5"/>
    <property type="match status" value="7"/>
</dbReference>
<sequence>MTEDIQKLETSLDLLCSKNVCLKDILKSNLETKKKTKRDYNKILQALSESVLKIDCYYDLVLNCSNLIPELLSRNFDITVSHAEFQTKCVVLSKIVELRPDLSKLATSYILKNKPFYSSTTDEPEKKRKKMNRPSLEERLKALLIFVRAEPILFRNEWDWSQFIKFFGDSNRNIRCLACEILCDVFQISSEVRFSLWSTYLEPQPLIECISRSKKGSQIIKGSSLDPTLFRELFMLPTVDDVFLTSKLSENNSKVENPFILTPSIRKVCHLIALSIAEGKASLIKGSNGSGKTSLIKYIASLTNRSTAPHFLTIQLSEQTDSKSLLGTYRCTPIPGQFEWVDGTLTTAVLKGHWLLLEDIDKASDDVVSLLAPLLNNSCLTIPGHRNNVRTHSEFRLFATRKSFGSFLLQNQKWNTFDMPDLDRIEMSLMLNEKYPNLSSITEKILDIFEVSNTLRPSSLRDITKFCNRINRYIKDDLLNAKTLSEVLQEAAEVFVLSSPSKSKRLSTLTHIGSLLNVNPAQCEHLMSAYRAEIKWMDENFTAGRITLKKFGDDSLYEWTNTRQAANLVENLAACVLNNEATLLVGETGTGKTSAVQYLASNLGKCLTVINMNQYTDCTDLLGGYKPVGGKVLVNPIREKFQVLFRKSFDEKENTQFIGKINDCLRKGRWKLLLKVMKRICDIAIKKPNQTDDWLALKQEIDQVHNQISQISFSFVEGSLVEAVKKGHWILLDELNLAPPDTLDGLISLLTPDGSLTLLEKGDKVPVKRHPEFRLFACMNPATDVGKRHLPVGVRNRFTELYVEELVERNELLELVDFYLKDLSVNKKLINTVVDLYKTLRKKSETDLEDGTGRKPHYSLRTLCRALRYARSQKSVNFSYCLYEAFCLSFLTCLNRHSEDYVESEIRKAFGGKGKFLQLGKDYVTVKGYWIKKGEDEQFEMKDYVMTKTVDLNLKNLARAASASLPILVQGETSVGKTSLIKYLARLTGNTVLRINNHEHTDMQEYIGCYTTDGDGVLTYQDGVLVQAMRKGYWIILDELNLAPTDVLEALNRVLDDNRELLITETREVVKADPKFMLFATQNPAGTSYGGRKELSRAFRNRFIELHFDLLPEKELVQIVHKRCKIPQSYAEKLVKVMKNLQLVRRKSGVFVGKEGFITLRDLFRWANRYRLTEGQNKDWNQFLAEQGFMLLAGRVRCEDEAVVVKEIIEKAFPRTNICESDLFSVNSKTCTRQSNNIMHQLMNSNFTEDFKHLVWTKSLRRMAVLLNEAITFSEPVLLVGQTGCGKTTLSYLFANQLRAQLWSISCHRNTEVGDILGSLRPVRNRSENDKRLFEWVDGPLVDSMKAGGLFLLDEVSLVDDSVIERLNSVLELDRSLVLAEKGGEEVFANDKFRLVATMNPGGDFGKKELSPALRNRFTEIWCLSETSKSDLVGIIKHNSKRKDVKAESMVDFVEWLKNNDDLRLKDSISIRDYLNWIEFINRVDYLDMDSASFHGGCMSFIDAFGTGAGVDDARFSSAKQESIAMLRKYFPNTVNEAEFQFSVENSHIKIGPFVVEKGQEMSIVDKTFNFSAPTTKANVLKIVRALALDRPILLEGSPGVGKTTVVQELARVSGFQVTRINLSEQTDISDLFGADLPVEGGKGGLFEWRDGPILKALKNGHWIILDELNLASQSVLEGLNAILDHRGEVFIPELNRTFHVSKRKTRLFGCQNPYVQGAGRKGLPQSFLNRFVKVYAQVLTREDLVSILNNAYPEVIEWSEQMIDFNCRISEIFKNFWEFNLRDVFRWCELIKTAEEAFKHPSCFVRTIYLSRMRNEHDVSRVLGVYCQYFPEPKTPNRNLFIDDKVLRIGDCEIERQNKLTEKAENLILSHKILSVGEDFLQAIRNGWMIMLVGSSGCGKTSIVKTMAALAGRNLSILNINANMDTIELLGGFEQADVWRLVHEIQDDLEAKISELTGQFLIQGDKNIVNILEKYARLKFDEEERNIDYIIECFKNILGYFPNNIAKEIEEKLIKLDSYKDSAGKFDWIDSQLIRSMQNGDWLLVHGANICSPSVLDRLNPLLEPNGVLTITERGVINGEIVTVKPHKDFRIILELDFRHGELSRAMRNRGLEIWLDSESDHDLHCLANLKEVQVAEILLKFYKEYGRNRLETLIRSSSLCKQLMQNGKDELSALKCSISHVYNVEPEIDILDETTDTWTFGEAHVKDFQHNVSIANSIRYSEYLQHIITNEKRNFVNDFIVPYLTVENFKSNEFAIKYLQYQFSDFKDIIEYCSRFLQHKTGFLLSFVYYLESCIKEKNLIKTSRNARKAFNPYHPSVLFLEKFTELVFREIIEYLEKLESSNSSIVFKCLNQLISWINFCSIDISTYNVEEYISLLTLHLNWINAKVLAKLPTTSGALRSIMDELEEIIPQENSSVNIQRRVIKSLSHKTLGISEGKEVIIEKLKQTLNGRNFNESCRKRICYLFSLISLEQIDELSVKEAIDQLESELKENTDSGSFQRDIKKDILELINCKDSLKILKDVLLTNVNDTAICNSVVNGLKYCENSWNILPTLNFKNGIDMIFPSIFNRLSILFDSSANLHTVQQTKLAFELNNRNVPLKTYRKNTKELAEISRSLFIKSFDNSCTLSNFAYVLFKMLERLRNASRNEHIQLPNQTLYGIWSILQQLSTDYEEDFKAEADQKMFLAQLSVQIGLIYLYAFRPLSTVDPVYRQRIKRHLAELELSNLQTEVNTRKDYQFRLTGLANLVANERTSYLVERIEKLEKRLLLDIEKTFRPNTTDFIKLHTEIKGFAKTVESSFIMKLMTNIEDVEKEEFSNQLGSFKETLRQFTNRLKKFDYYSDVTGPILNGISLISHGLDLACLKLDEDLEALIELSLYWPLDMTLEHLLSEETIRILSRHTSKSPNELQWQLCEIILSDIQAKGVVLKRASEEDNILAEAALEKVLLIWRAIDEEKRRKELEEESLYKIKEHGEKLTEAEKEEREIRKLFPEFPDFENVEVEKSGFGLTDEKIRGILNLYSKISSAPAVYTEENLIWGDSILKRQMLLSDILFKSHLKEDGDRQLIYTLSFANKFQALTSKTTSFYHEGNVQQAIESIEVLKDMRKAVEIRLAEWPEHPTLQKINEIIEKILNLPVNSVLARFAAGLQLLLMECEEWQKVASRRVSLIEEIGNVTKVLISYRKIELESWKEILEFELEKCKLSSFQFAFRILAATREVKSSEDMTTCLNNIKEWLENAKLGDFNERYRILSIIHSSCLTINPELAKGVYNIKLMYSIFVEQISDNLESLQKPIDKELKSYVKICRWNDRTFWALKTGVEKAHKTVHKFIKKFKEVLYGKAVLVLKDDELKMKEFSNDIPEITLTKQDITLEIDNVKNMNDKTFKYSSWIIYQMQDMQKRIDLQEVRLSILETYNQFLTADIPNDKEERKKFIKNLQHRKRKSLSDFVTDFTKMGLSYRKGLKDIDNFQGDLEDTYTIDENIKTYKQELVRNWEECKRNHVRCICRKSQLQQAFKTPSKELTTAEIHRSHGLSRHLARFEQKLWSNLCEFFSLYIEFNQENRELAKLAEEGWFSQQSLSESVVQLNSQISNCLLYLSQFVALYQSLPEDIGDDIEIYKLENYPDLLKSHEHILSTLKINIKSLESSSNRIAEMTTIFTKRDAEDFIKIKVLLTEVKSSLEKLSSDIGLKRDLGNSLSECLWRAIDEMEITPDESIAALEKSEEANELQFSEQTFIENFLLSIQNIRKIIKDDEENSELLSCGFYNFNLQIARAARLNHSCRLMEKLKEFVCQDEENMKSLCNLLPLLNYYSKIAESVLNRLIADFNSISRLSTLISLLASNLASRGFCTPEDLIESEEGEGKLEISGEDCAGMASGKGQKDVSNEIDTEEQVEGRKGEEEDKDEDEVEGEDNAIEMTDDFGGEDRDPHVEEKDEDDESQEEEEEEELDKEMGDVGNEGEKLDEKMWGSDEENEEEEKNEEQGGGDDAKGESQLVAKDDVTDAKESNNNEDEQDNDQNEEIREEEPHDDRDFDENETDKHTEQQQKEAQEIEDLPEDMENKDDLEMEEKDDIGSDAEEKDEENPEDNPLDIDNMLEEENKEETNEQENDDETREEPSTEPMETTEDDQEQDQDKEEHQEIEDQSKTASSSYENAIQSEVQSGSAENETEDKEESGDGSAKSETQGRKGALGKAAPKSTENKEEMGKNQKGKFNEDRTISSSVQEKVKNLQTIDRQEESMEYEENQSKDLYEHIKEGEKHDEITVDSATKDQRQSDLNIEEAENEGDEDFMEDEPFEQKPEEVEKMESTKLHKELKEDERKLKEGEKSNKEDNNLMEIDGEIIKTQTVQDIQSFSGINFEAMADIPKIDMEELRKNLEETIGSWLKCNEERSDNECMQRWRQYEICTSSLSRQLCEQLRLVLEPTKKNRLEGDYRSGKRLNMKKVVAYVASDFRKDKIWLRRTKARDRDYHVMLAVDNSASMVKNRCVQVAFEAIALLSNAFKFLEIGKFGLVSFGERVDSIHDLNEPWSSESGAKVLHKLQFNGSQTRVTEMMKRCTEIIYKQKKTVKDRAISELLIIVSDGRSMYGEGMEKVKRSIREARQSGLFVVFVIIDHPDSKDSIMQMRIPRMEKDKLVMPLQLVSYMENFPFPFYVVLRDVDALPMILSDALKQWFEIVATSDN</sequence>
<dbReference type="InterPro" id="IPR011704">
    <property type="entry name" value="ATPase_dyneun-rel_AAA"/>
</dbReference>
<dbReference type="FunFam" id="3.40.50.300:FF:000582">
    <property type="entry name" value="Midasin"/>
    <property type="match status" value="1"/>
</dbReference>
<comment type="subcellular location">
    <subcellularLocation>
        <location evidence="1">Nucleus</location>
        <location evidence="1">Nucleolus</location>
    </subcellularLocation>
    <subcellularLocation>
        <location evidence="2">Nucleus</location>
        <location evidence="2">Nucleoplasm</location>
    </subcellularLocation>
</comment>
<feature type="compositionally biased region" description="Acidic residues" evidence="10">
    <location>
        <begin position="4050"/>
        <end position="4113"/>
    </location>
</feature>
<keyword evidence="8 9" id="KW-0539">Nucleus</keyword>
<dbReference type="InterPro" id="IPR027417">
    <property type="entry name" value="P-loop_NTPase"/>
</dbReference>
<dbReference type="SMART" id="SM00382">
    <property type="entry name" value="AAA"/>
    <property type="match status" value="6"/>
</dbReference>
<dbReference type="FunFam" id="3.40.50.300:FF:000142">
    <property type="entry name" value="Midasin"/>
    <property type="match status" value="2"/>
</dbReference>
<dbReference type="EMBL" id="CAJFCJ010000001">
    <property type="protein sequence ID" value="CAD5111280.1"/>
    <property type="molecule type" value="Genomic_DNA"/>
</dbReference>
<gene>
    <name evidence="12" type="ORF">DGYR_LOCUS600</name>
</gene>
<evidence type="ECO:0000256" key="7">
    <source>
        <dbReference type="ARBA" id="ARBA00023186"/>
    </source>
</evidence>
<feature type="domain" description="VWFA" evidence="11">
    <location>
        <begin position="4470"/>
        <end position="4669"/>
    </location>
</feature>
<dbReference type="SMART" id="SM00327">
    <property type="entry name" value="VWA"/>
    <property type="match status" value="1"/>
</dbReference>
<dbReference type="InterPro" id="IPR036465">
    <property type="entry name" value="vWFA_dom_sf"/>
</dbReference>
<feature type="compositionally biased region" description="Basic and acidic residues" evidence="10">
    <location>
        <begin position="4244"/>
        <end position="4273"/>
    </location>
</feature>
<dbReference type="GO" id="GO:0000027">
    <property type="term" value="P:ribosomal large subunit assembly"/>
    <property type="evidence" value="ECO:0007669"/>
    <property type="project" value="InterPro"/>
</dbReference>
<feature type="compositionally biased region" description="Basic and acidic residues" evidence="10">
    <location>
        <begin position="4295"/>
        <end position="4330"/>
    </location>
</feature>
<evidence type="ECO:0000313" key="13">
    <source>
        <dbReference type="Proteomes" id="UP000549394"/>
    </source>
</evidence>
<feature type="compositionally biased region" description="Acidic residues" evidence="10">
    <location>
        <begin position="3901"/>
        <end position="3922"/>
    </location>
</feature>
<comment type="similarity">
    <text evidence="3 9">Belongs to the midasin family.</text>
</comment>
<evidence type="ECO:0000256" key="3">
    <source>
        <dbReference type="ARBA" id="ARBA00007188"/>
    </source>
</evidence>
<dbReference type="Pfam" id="PF21108">
    <property type="entry name" value="MDN1_4th"/>
    <property type="match status" value="1"/>
</dbReference>
<dbReference type="GO" id="GO:0005654">
    <property type="term" value="C:nucleoplasm"/>
    <property type="evidence" value="ECO:0007669"/>
    <property type="project" value="UniProtKB-SubCell"/>
</dbReference>
<comment type="caution">
    <text evidence="12">The sequence shown here is derived from an EMBL/GenBank/DDBJ whole genome shotgun (WGS) entry which is preliminary data.</text>
</comment>
<evidence type="ECO:0000313" key="12">
    <source>
        <dbReference type="EMBL" id="CAD5111280.1"/>
    </source>
</evidence>
<dbReference type="GO" id="GO:0016887">
    <property type="term" value="F:ATP hydrolysis activity"/>
    <property type="evidence" value="ECO:0007669"/>
    <property type="project" value="InterPro"/>
</dbReference>
<evidence type="ECO:0000256" key="10">
    <source>
        <dbReference type="SAM" id="MobiDB-lite"/>
    </source>
</evidence>
<dbReference type="PIRSF" id="PIRSF010340">
    <property type="entry name" value="Midasin"/>
    <property type="match status" value="1"/>
</dbReference>
<dbReference type="CDD" id="cd00009">
    <property type="entry name" value="AAA"/>
    <property type="match status" value="2"/>
</dbReference>
<dbReference type="Gene3D" id="3.40.50.300">
    <property type="entry name" value="P-loop containing nucleotide triphosphate hydrolases"/>
    <property type="match status" value="6"/>
</dbReference>
<feature type="compositionally biased region" description="Acidic residues" evidence="10">
    <location>
        <begin position="4277"/>
        <end position="4294"/>
    </location>
</feature>
<feature type="compositionally biased region" description="Polar residues" evidence="10">
    <location>
        <begin position="4145"/>
        <end position="4165"/>
    </location>
</feature>
<proteinExistence type="inferred from homology"/>
<dbReference type="PANTHER" id="PTHR48103:SF2">
    <property type="entry name" value="MIDASIN"/>
    <property type="match status" value="1"/>
</dbReference>
<evidence type="ECO:0000256" key="2">
    <source>
        <dbReference type="ARBA" id="ARBA00004642"/>
    </source>
</evidence>
<evidence type="ECO:0000259" key="11">
    <source>
        <dbReference type="PROSITE" id="PS50234"/>
    </source>
</evidence>
<dbReference type="InterPro" id="IPR003593">
    <property type="entry name" value="AAA+_ATPase"/>
</dbReference>
<evidence type="ECO:0000256" key="5">
    <source>
        <dbReference type="ARBA" id="ARBA00022741"/>
    </source>
</evidence>
<evidence type="ECO:0000256" key="1">
    <source>
        <dbReference type="ARBA" id="ARBA00004604"/>
    </source>
</evidence>
<feature type="compositionally biased region" description="Acidic residues" evidence="10">
    <location>
        <begin position="3933"/>
        <end position="3949"/>
    </location>
</feature>
<name>A0A7I8V9M9_9ANNE</name>
<feature type="compositionally biased region" description="Polar residues" evidence="10">
    <location>
        <begin position="4218"/>
        <end position="4232"/>
    </location>
</feature>
<feature type="compositionally biased region" description="Basic and acidic residues" evidence="10">
    <location>
        <begin position="3923"/>
        <end position="3932"/>
    </location>
</feature>
<dbReference type="OrthoDB" id="422220at2759"/>
<dbReference type="SUPFAM" id="SSF53300">
    <property type="entry name" value="vWA-like"/>
    <property type="match status" value="1"/>
</dbReference>
<organism evidence="12 13">
    <name type="scientific">Dimorphilus gyrociliatus</name>
    <dbReference type="NCBI Taxonomy" id="2664684"/>
    <lineage>
        <taxon>Eukaryota</taxon>
        <taxon>Metazoa</taxon>
        <taxon>Spiralia</taxon>
        <taxon>Lophotrochozoa</taxon>
        <taxon>Annelida</taxon>
        <taxon>Polychaeta</taxon>
        <taxon>Polychaeta incertae sedis</taxon>
        <taxon>Dinophilidae</taxon>
        <taxon>Dimorphilus</taxon>
    </lineage>
</organism>
<keyword evidence="5 9" id="KW-0547">Nucleotide-binding</keyword>
<comment type="function">
    <text evidence="9">Nuclear chaperone required for maturation and nuclear export of pre-60S ribosome subunits.</text>
</comment>
<dbReference type="Pfam" id="PF17867">
    <property type="entry name" value="AAA_lid_7"/>
    <property type="match status" value="3"/>
</dbReference>
<dbReference type="InterPro" id="IPR040848">
    <property type="entry name" value="AAA_lid_7"/>
</dbReference>
<dbReference type="GO" id="GO:0005524">
    <property type="term" value="F:ATP binding"/>
    <property type="evidence" value="ECO:0007669"/>
    <property type="project" value="UniProtKB-KW"/>
</dbReference>
<dbReference type="InterPro" id="IPR048617">
    <property type="entry name" value="MDN1_AAA_lid_4"/>
</dbReference>
<keyword evidence="13" id="KW-1185">Reference proteome</keyword>
<feature type="compositionally biased region" description="Basic and acidic residues" evidence="10">
    <location>
        <begin position="4198"/>
        <end position="4217"/>
    </location>
</feature>
<dbReference type="PANTHER" id="PTHR48103">
    <property type="entry name" value="MIDASIN-RELATED"/>
    <property type="match status" value="1"/>
</dbReference>
<feature type="region of interest" description="Disordered" evidence="10">
    <location>
        <begin position="3869"/>
        <end position="4330"/>
    </location>
</feature>
<keyword evidence="6 9" id="KW-0067">ATP-binding</keyword>
<feature type="compositionally biased region" description="Acidic residues" evidence="10">
    <location>
        <begin position="4122"/>
        <end position="4133"/>
    </location>
</feature>
<evidence type="ECO:0000256" key="6">
    <source>
        <dbReference type="ARBA" id="ARBA00022840"/>
    </source>
</evidence>
<dbReference type="InterPro" id="IPR041190">
    <property type="entry name" value="Midasin_AAA_lid_5"/>
</dbReference>
<feature type="compositionally biased region" description="Basic and acidic residues" evidence="10">
    <location>
        <begin position="4134"/>
        <end position="4144"/>
    </location>
</feature>
<dbReference type="GO" id="GO:0005730">
    <property type="term" value="C:nucleolus"/>
    <property type="evidence" value="ECO:0007669"/>
    <property type="project" value="UniProtKB-SubCell"/>
</dbReference>
<dbReference type="Proteomes" id="UP000549394">
    <property type="component" value="Unassembled WGS sequence"/>
</dbReference>